<dbReference type="PANTHER" id="PTHR10773:SF19">
    <property type="match status" value="1"/>
</dbReference>
<keyword evidence="4" id="KW-1185">Reference proteome</keyword>
<evidence type="ECO:0000313" key="3">
    <source>
        <dbReference type="EMBL" id="CAG9761200.1"/>
    </source>
</evidence>
<reference evidence="3" key="1">
    <citation type="submission" date="2022-01" db="EMBL/GenBank/DDBJ databases">
        <authorList>
            <person name="King R."/>
        </authorList>
    </citation>
    <scope>NUCLEOTIDE SEQUENCE</scope>
</reference>
<dbReference type="EMBL" id="OU892286">
    <property type="protein sequence ID" value="CAG9761200.1"/>
    <property type="molecule type" value="Genomic_DNA"/>
</dbReference>
<feature type="domain" description="DUF7869" evidence="2">
    <location>
        <begin position="663"/>
        <end position="759"/>
    </location>
</feature>
<dbReference type="AlphaFoldDB" id="A0A9N9QJI2"/>
<dbReference type="InterPro" id="IPR057191">
    <property type="entry name" value="DUF7869"/>
</dbReference>
<dbReference type="PANTHER" id="PTHR10773">
    <property type="entry name" value="DNA-DIRECTED RNA POLYMERASES I, II, AND III SUBUNIT RPABC2"/>
    <property type="match status" value="1"/>
</dbReference>
<feature type="coiled-coil region" evidence="1">
    <location>
        <begin position="19"/>
        <end position="155"/>
    </location>
</feature>
<organism evidence="3 4">
    <name type="scientific">Ceutorhynchus assimilis</name>
    <name type="common">cabbage seed weevil</name>
    <dbReference type="NCBI Taxonomy" id="467358"/>
    <lineage>
        <taxon>Eukaryota</taxon>
        <taxon>Metazoa</taxon>
        <taxon>Ecdysozoa</taxon>
        <taxon>Arthropoda</taxon>
        <taxon>Hexapoda</taxon>
        <taxon>Insecta</taxon>
        <taxon>Pterygota</taxon>
        <taxon>Neoptera</taxon>
        <taxon>Endopterygota</taxon>
        <taxon>Coleoptera</taxon>
        <taxon>Polyphaga</taxon>
        <taxon>Cucujiformia</taxon>
        <taxon>Curculionidae</taxon>
        <taxon>Ceutorhynchinae</taxon>
        <taxon>Ceutorhynchus</taxon>
    </lineage>
</organism>
<gene>
    <name evidence="3" type="ORF">CEUTPL_LOCUS1907</name>
</gene>
<evidence type="ECO:0000256" key="1">
    <source>
        <dbReference type="SAM" id="Coils"/>
    </source>
</evidence>
<name>A0A9N9QJI2_9CUCU</name>
<feature type="coiled-coil region" evidence="1">
    <location>
        <begin position="188"/>
        <end position="215"/>
    </location>
</feature>
<evidence type="ECO:0000259" key="2">
    <source>
        <dbReference type="Pfam" id="PF25273"/>
    </source>
</evidence>
<evidence type="ECO:0000313" key="4">
    <source>
        <dbReference type="Proteomes" id="UP001152799"/>
    </source>
</evidence>
<dbReference type="OrthoDB" id="6611988at2759"/>
<accession>A0A9N9QJI2</accession>
<protein>
    <recommendedName>
        <fullName evidence="2">DUF7869 domain-containing protein</fullName>
    </recommendedName>
</protein>
<keyword evidence="1" id="KW-0175">Coiled coil</keyword>
<dbReference type="Proteomes" id="UP001152799">
    <property type="component" value="Chromosome 10"/>
</dbReference>
<sequence>MERSQHIIKLGGYHRIFCSSACQENANKHEDELSTLQEKIESLEKKIREKDKYLERLKRNSQVFEEEVSNAEKTLVLQLKKLNKRNTALEEEIKEIKGSKEKINAELESARDAKQVLEVKIKELTALNRDMVVTIETLEKDNQAYLKETKEIQLKLLSIQIVNNVEQQSYETDMDEVRKMSESMLTSIKVLESENQQYSCEINRLEDIIRKLKSANAKPENNSHIPYSKQVLRKEDKRKKILILCDEAGRGLNGLLEKKFKQDYCVQCIIKPGAPYVDVIHNMEQLVKDFTKSDCVIVLAGSNEFQQGMLARTPLMVQLLEGMKNELSNLRKEINELRNETGVKNSMIGTIQSKTFAEALKSRDERMNAQIKAQSPSLIIKPKQKQNSEKTKNDLKEKIQPNLLKIGIKNMRETKRGCVVVKCTEKNDIEKLKQAAENSLGGGYDIELPKLNSPRMKIVGYNGDLAQNELEHTIRQQNEWIEDGEELTINFIKKVTTFRVNTALRKFPGRASIGDQRGLKQGGKNKLTDDRVQAVVNHINKIPKYSSHYRREQTNAEYLPPGTTIQKMYDMYKEEEINPTAKEEIDHECLSFDLEKTLPLPRIPTGIVFYKRQLWVYNAGIHSGKENRGYCYVCVEGSAGRGAQEIGSCLIKHVKAKVPIGVKHLTLWCDSCGGQNRNIKLILMLKSILHGTETNLETVTIKYLCSGHSFLPNDTDFSDIESALKRQQRLYTPKEYIEVMRSCRRKTPLVVTQMQTEDFLGVMNVEKKITNRKITDDKEKINWLKIRAIKIDTAT</sequence>
<dbReference type="Pfam" id="PF25273">
    <property type="entry name" value="DUF7869"/>
    <property type="match status" value="1"/>
</dbReference>
<proteinExistence type="predicted"/>